<gene>
    <name evidence="2" type="primary">AVEN_89301_1</name>
    <name evidence="2" type="ORF">CDAR_487281</name>
</gene>
<dbReference type="InterPro" id="IPR001496">
    <property type="entry name" value="SOCS_box"/>
</dbReference>
<name>A0AAV4QBX2_9ARAC</name>
<dbReference type="EMBL" id="BPLQ01004232">
    <property type="protein sequence ID" value="GIY06580.1"/>
    <property type="molecule type" value="Genomic_DNA"/>
</dbReference>
<dbReference type="Proteomes" id="UP001054837">
    <property type="component" value="Unassembled WGS sequence"/>
</dbReference>
<reference evidence="2 3" key="1">
    <citation type="submission" date="2021-06" db="EMBL/GenBank/DDBJ databases">
        <title>Caerostris darwini draft genome.</title>
        <authorList>
            <person name="Kono N."/>
            <person name="Arakawa K."/>
        </authorList>
    </citation>
    <scope>NUCLEOTIDE SEQUENCE [LARGE SCALE GENOMIC DNA]</scope>
</reference>
<organism evidence="2 3">
    <name type="scientific">Caerostris darwini</name>
    <dbReference type="NCBI Taxonomy" id="1538125"/>
    <lineage>
        <taxon>Eukaryota</taxon>
        <taxon>Metazoa</taxon>
        <taxon>Ecdysozoa</taxon>
        <taxon>Arthropoda</taxon>
        <taxon>Chelicerata</taxon>
        <taxon>Arachnida</taxon>
        <taxon>Araneae</taxon>
        <taxon>Araneomorphae</taxon>
        <taxon>Entelegynae</taxon>
        <taxon>Araneoidea</taxon>
        <taxon>Araneidae</taxon>
        <taxon>Caerostris</taxon>
    </lineage>
</organism>
<dbReference type="CDD" id="cd03587">
    <property type="entry name" value="SOCS"/>
    <property type="match status" value="1"/>
</dbReference>
<dbReference type="Pfam" id="PF07525">
    <property type="entry name" value="SOCS_box"/>
    <property type="match status" value="1"/>
</dbReference>
<dbReference type="Gene3D" id="1.10.750.20">
    <property type="entry name" value="SOCS box"/>
    <property type="match status" value="1"/>
</dbReference>
<comment type="caution">
    <text evidence="2">The sequence shown here is derived from an EMBL/GenBank/DDBJ whole genome shotgun (WGS) entry which is preliminary data.</text>
</comment>
<keyword evidence="3" id="KW-1185">Reference proteome</keyword>
<proteinExistence type="predicted"/>
<evidence type="ECO:0000313" key="3">
    <source>
        <dbReference type="Proteomes" id="UP001054837"/>
    </source>
</evidence>
<evidence type="ECO:0000259" key="1">
    <source>
        <dbReference type="PROSITE" id="PS50225"/>
    </source>
</evidence>
<dbReference type="AlphaFoldDB" id="A0AAV4QBX2"/>
<dbReference type="SMART" id="SM00969">
    <property type="entry name" value="SOCS_box"/>
    <property type="match status" value="1"/>
</dbReference>
<dbReference type="InterPro" id="IPR036036">
    <property type="entry name" value="SOCS_box-like_dom_sf"/>
</dbReference>
<accession>A0AAV4QBX2</accession>
<evidence type="ECO:0000313" key="2">
    <source>
        <dbReference type="EMBL" id="GIY06580.1"/>
    </source>
</evidence>
<dbReference type="SUPFAM" id="SSF158235">
    <property type="entry name" value="SOCS box-like"/>
    <property type="match status" value="1"/>
</dbReference>
<protein>
    <submittedName>
        <fullName evidence="2">SOCS box domain-containing protein</fullName>
    </submittedName>
</protein>
<dbReference type="GO" id="GO:0035556">
    <property type="term" value="P:intracellular signal transduction"/>
    <property type="evidence" value="ECO:0007669"/>
    <property type="project" value="InterPro"/>
</dbReference>
<dbReference type="PROSITE" id="PS50225">
    <property type="entry name" value="SOCS"/>
    <property type="match status" value="1"/>
</dbReference>
<sequence>MLHEKSFSDSVTFLNIWRIVGRSSVKVGISVVKHLVEMCSCYTTPANVTNYVLSMAQTAHFDFWGTWFGKIENSLFYCPITLAILRGNLDQMILFLRYGFQQIKDRIATYNLCFMNSEQAIYSWLRKPLEERKTERKAIIAETILTMVHICTVQNTARRESAAKCLRLLWSAVPTPYVTQREVEEEIQQLFQNQPTEGLLCSFPYRDESRFLRMAYLYGSILPEAPASGVQIRSLQHLSRCAIRSALSKAWNLPQGIDHLPLPYSLKESIQLKTDIG</sequence>
<feature type="domain" description="SOCS box" evidence="1">
    <location>
        <begin position="231"/>
        <end position="271"/>
    </location>
</feature>